<evidence type="ECO:0000256" key="1">
    <source>
        <dbReference type="SAM" id="MobiDB-lite"/>
    </source>
</evidence>
<dbReference type="InterPro" id="IPR057670">
    <property type="entry name" value="SH3_retrovirus"/>
</dbReference>
<feature type="compositionally biased region" description="Basic and acidic residues" evidence="1">
    <location>
        <begin position="481"/>
        <end position="502"/>
    </location>
</feature>
<dbReference type="VEuPathDB" id="FungiDB:H257_03846"/>
<dbReference type="Pfam" id="PF14223">
    <property type="entry name" value="Retrotran_gag_2"/>
    <property type="match status" value="1"/>
</dbReference>
<feature type="region of interest" description="Disordered" evidence="1">
    <location>
        <begin position="473"/>
        <end position="512"/>
    </location>
</feature>
<reference evidence="3 4" key="1">
    <citation type="submission" date="2018-08" db="EMBL/GenBank/DDBJ databases">
        <title>Aphanomyces genome sequencing and annotation.</title>
        <authorList>
            <person name="Minardi D."/>
            <person name="Oidtmann B."/>
            <person name="Van Der Giezen M."/>
            <person name="Studholme D.J."/>
        </authorList>
    </citation>
    <scope>NUCLEOTIDE SEQUENCE [LARGE SCALE GENOMIC DNA]</scope>
    <source>
        <strain evidence="3 4">Si</strain>
    </source>
</reference>
<dbReference type="VEuPathDB" id="FungiDB:H257_17769"/>
<comment type="caution">
    <text evidence="3">The sequence shown here is derived from an EMBL/GenBank/DDBJ whole genome shotgun (WGS) entry which is preliminary data.</text>
</comment>
<evidence type="ECO:0000313" key="3">
    <source>
        <dbReference type="EMBL" id="RHY49795.1"/>
    </source>
</evidence>
<sequence length="512" mass="57700">MKVFGCVAYNMIKDPSRRDKLASKAAKCVFLGYSENMQAYKLYDLAANKTVTGVHVRFHETEFLGKRAKIDDYVVTRDDDDDEEDEEIDTSDESAHTRPSTTPAATPRHQVKTPRMTLRLGTPRQQASCAAVVPTSHFRIPSLQSNFTNPYRSDQVNHQDVTSRQAITHRSLRPHSSLRVPRRFDEEDFSHRNPARQAAAAEDIATWIARAADEGAASIPRNPSSDGRDAGHAAWVSTQGPNDTPDETKDCLPPDHETVTLALARLYPSQQVLSPSMSSYKSPVVLLNEDNWNVWRTYYRGRLMSKGLWYIMSGSPSPSSRGDESTIAMETRIRSDDEKSYGLLIESIDTSQYQYIERAKSAIEAYTALSDHLEPKTKVDRLALLSDFYGMNWNMKQEPLPEFLARYDIVMRKLRDSDEGITSGMAVDRLLQLMPWELRHVTHQVMSLPASRTTVAHVRTMLETEYKAALTTGARAPARRGGNDDRALNTRDKDSRTPRRDGACNFCGKEGH</sequence>
<accession>A0A418BQJ7</accession>
<feature type="compositionally biased region" description="Acidic residues" evidence="1">
    <location>
        <begin position="78"/>
        <end position="92"/>
    </location>
</feature>
<dbReference type="Pfam" id="PF25597">
    <property type="entry name" value="SH3_retrovirus"/>
    <property type="match status" value="1"/>
</dbReference>
<feature type="region of interest" description="Disordered" evidence="1">
    <location>
        <begin position="77"/>
        <end position="113"/>
    </location>
</feature>
<name>A0A418BQJ7_APHAT</name>
<protein>
    <recommendedName>
        <fullName evidence="2">Retroviral polymerase SH3-like domain-containing protein</fullName>
    </recommendedName>
</protein>
<dbReference type="Proteomes" id="UP000283543">
    <property type="component" value="Unassembled WGS sequence"/>
</dbReference>
<gene>
    <name evidence="3" type="ORF">DYB34_011403</name>
</gene>
<evidence type="ECO:0000259" key="2">
    <source>
        <dbReference type="Pfam" id="PF25597"/>
    </source>
</evidence>
<dbReference type="AlphaFoldDB" id="A0A418BQJ7"/>
<feature type="domain" description="Retroviral polymerase SH3-like" evidence="2">
    <location>
        <begin position="6"/>
        <end position="63"/>
    </location>
</feature>
<feature type="region of interest" description="Disordered" evidence="1">
    <location>
        <begin position="215"/>
        <end position="247"/>
    </location>
</feature>
<dbReference type="EMBL" id="QUTB01006477">
    <property type="protein sequence ID" value="RHY49795.1"/>
    <property type="molecule type" value="Genomic_DNA"/>
</dbReference>
<proteinExistence type="predicted"/>
<organism evidence="3 4">
    <name type="scientific">Aphanomyces astaci</name>
    <name type="common">Crayfish plague agent</name>
    <dbReference type="NCBI Taxonomy" id="112090"/>
    <lineage>
        <taxon>Eukaryota</taxon>
        <taxon>Sar</taxon>
        <taxon>Stramenopiles</taxon>
        <taxon>Oomycota</taxon>
        <taxon>Saprolegniomycetes</taxon>
        <taxon>Saprolegniales</taxon>
        <taxon>Verrucalvaceae</taxon>
        <taxon>Aphanomyces</taxon>
    </lineage>
</organism>
<feature type="compositionally biased region" description="Low complexity" evidence="1">
    <location>
        <begin position="97"/>
        <end position="108"/>
    </location>
</feature>
<evidence type="ECO:0000313" key="4">
    <source>
        <dbReference type="Proteomes" id="UP000283543"/>
    </source>
</evidence>